<reference evidence="4 5" key="1">
    <citation type="submission" date="2021-05" db="EMBL/GenBank/DDBJ databases">
        <title>Genome Assembly of Synthetic Allotetraploid Brassica napus Reveals Homoeologous Exchanges between Subgenomes.</title>
        <authorList>
            <person name="Davis J.T."/>
        </authorList>
    </citation>
    <scope>NUCLEOTIDE SEQUENCE [LARGE SCALE GENOMIC DNA]</scope>
    <source>
        <strain evidence="5">cv. Da-Ae</strain>
        <tissue evidence="4">Seedling</tissue>
    </source>
</reference>
<protein>
    <recommendedName>
        <fullName evidence="3">AMP-binding enzyme C-terminal domain-containing protein</fullName>
    </recommendedName>
</protein>
<evidence type="ECO:0000313" key="4">
    <source>
        <dbReference type="EMBL" id="KAH0934777.1"/>
    </source>
</evidence>
<keyword evidence="5" id="KW-1185">Reference proteome</keyword>
<dbReference type="InterPro" id="IPR025110">
    <property type="entry name" value="AMP-bd_C"/>
</dbReference>
<dbReference type="InterPro" id="IPR042099">
    <property type="entry name" value="ANL_N_sf"/>
</dbReference>
<dbReference type="Proteomes" id="UP000824890">
    <property type="component" value="Unassembled WGS sequence"/>
</dbReference>
<accession>A0ABQ8E032</accession>
<dbReference type="PANTHER" id="PTHR24096">
    <property type="entry name" value="LONG-CHAIN-FATTY-ACID--COA LIGASE"/>
    <property type="match status" value="1"/>
</dbReference>
<evidence type="ECO:0000256" key="2">
    <source>
        <dbReference type="ARBA" id="ARBA00022598"/>
    </source>
</evidence>
<dbReference type="Pfam" id="PF13193">
    <property type="entry name" value="AMP-binding_C"/>
    <property type="match status" value="1"/>
</dbReference>
<comment type="similarity">
    <text evidence="1">Belongs to the ATP-dependent AMP-binding enzyme family.</text>
</comment>
<sequence length="210" mass="23539">PADVPTRLRLLDSPLLIRFSDSIRFYEKYSNFYKAMAIVVSMFTEEETERYISSGLLSPNVEAKIVDQDTVVSWGLIKLANSGSGKATASTIDSEGWLKTGDVCYINSEEAVLLAHPEIADAAYPDKKAGQYPMAYIIRTTGINLSESEIMILVAKQVSPYKRICKVSHGFVFDPQESLWQDFKKRTYKAHNLKALAGSCVHQPYLTLHH</sequence>
<dbReference type="PANTHER" id="PTHR24096:SF345">
    <property type="entry name" value="4-COUMARATE--COA LIGASE-LIKE 2"/>
    <property type="match status" value="1"/>
</dbReference>
<dbReference type="Gene3D" id="3.40.50.12780">
    <property type="entry name" value="N-terminal domain of ligase-like"/>
    <property type="match status" value="1"/>
</dbReference>
<evidence type="ECO:0000256" key="1">
    <source>
        <dbReference type="ARBA" id="ARBA00006432"/>
    </source>
</evidence>
<organism evidence="4 5">
    <name type="scientific">Brassica napus</name>
    <name type="common">Rape</name>
    <dbReference type="NCBI Taxonomy" id="3708"/>
    <lineage>
        <taxon>Eukaryota</taxon>
        <taxon>Viridiplantae</taxon>
        <taxon>Streptophyta</taxon>
        <taxon>Embryophyta</taxon>
        <taxon>Tracheophyta</taxon>
        <taxon>Spermatophyta</taxon>
        <taxon>Magnoliopsida</taxon>
        <taxon>eudicotyledons</taxon>
        <taxon>Gunneridae</taxon>
        <taxon>Pentapetalae</taxon>
        <taxon>rosids</taxon>
        <taxon>malvids</taxon>
        <taxon>Brassicales</taxon>
        <taxon>Brassicaceae</taxon>
        <taxon>Brassiceae</taxon>
        <taxon>Brassica</taxon>
    </lineage>
</organism>
<proteinExistence type="inferred from homology"/>
<name>A0ABQ8E032_BRANA</name>
<evidence type="ECO:0000259" key="3">
    <source>
        <dbReference type="Pfam" id="PF13193"/>
    </source>
</evidence>
<dbReference type="EMBL" id="JAGKQM010000003">
    <property type="protein sequence ID" value="KAH0934777.1"/>
    <property type="molecule type" value="Genomic_DNA"/>
</dbReference>
<feature type="non-terminal residue" evidence="4">
    <location>
        <position position="1"/>
    </location>
</feature>
<comment type="caution">
    <text evidence="4">The sequence shown here is derived from an EMBL/GenBank/DDBJ whole genome shotgun (WGS) entry which is preliminary data.</text>
</comment>
<dbReference type="Gene3D" id="3.30.300.30">
    <property type="match status" value="1"/>
</dbReference>
<dbReference type="SUPFAM" id="SSF56801">
    <property type="entry name" value="Acetyl-CoA synthetase-like"/>
    <property type="match status" value="1"/>
</dbReference>
<feature type="domain" description="AMP-binding enzyme C-terminal" evidence="3">
    <location>
        <begin position="110"/>
        <end position="165"/>
    </location>
</feature>
<evidence type="ECO:0000313" key="5">
    <source>
        <dbReference type="Proteomes" id="UP000824890"/>
    </source>
</evidence>
<dbReference type="InterPro" id="IPR045851">
    <property type="entry name" value="AMP-bd_C_sf"/>
</dbReference>
<keyword evidence="2" id="KW-0436">Ligase</keyword>
<gene>
    <name evidence="4" type="ORF">HID58_011894</name>
</gene>